<accession>A0A561VCP9</accession>
<sequence length="53" mass="5852">MTIEPISTALLMVFPPVFLAGVYLFSADACRRRRAWRLIGIALGPAGGPEHRR</sequence>
<evidence type="ECO:0000313" key="2">
    <source>
        <dbReference type="EMBL" id="TWG09388.1"/>
    </source>
</evidence>
<name>A0A561VCP9_ACTTI</name>
<dbReference type="AlphaFoldDB" id="A0A561VCP9"/>
<comment type="caution">
    <text evidence="2">The sequence shown here is derived from an EMBL/GenBank/DDBJ whole genome shotgun (WGS) entry which is preliminary data.</text>
</comment>
<proteinExistence type="predicted"/>
<evidence type="ECO:0000313" key="3">
    <source>
        <dbReference type="Proteomes" id="UP000320239"/>
    </source>
</evidence>
<dbReference type="Proteomes" id="UP000320239">
    <property type="component" value="Unassembled WGS sequence"/>
</dbReference>
<protein>
    <submittedName>
        <fullName evidence="2">Uncharacterized protein</fullName>
    </submittedName>
</protein>
<keyword evidence="3" id="KW-1185">Reference proteome</keyword>
<keyword evidence="1" id="KW-0812">Transmembrane</keyword>
<organism evidence="2 3">
    <name type="scientific">Actinoplanes teichomyceticus</name>
    <dbReference type="NCBI Taxonomy" id="1867"/>
    <lineage>
        <taxon>Bacteria</taxon>
        <taxon>Bacillati</taxon>
        <taxon>Actinomycetota</taxon>
        <taxon>Actinomycetes</taxon>
        <taxon>Micromonosporales</taxon>
        <taxon>Micromonosporaceae</taxon>
        <taxon>Actinoplanes</taxon>
    </lineage>
</organism>
<feature type="transmembrane region" description="Helical" evidence="1">
    <location>
        <begin position="6"/>
        <end position="25"/>
    </location>
</feature>
<keyword evidence="1" id="KW-1133">Transmembrane helix</keyword>
<keyword evidence="1" id="KW-0472">Membrane</keyword>
<dbReference type="RefSeq" id="WP_164465981.1">
    <property type="nucleotide sequence ID" value="NZ_BOMX01000169.1"/>
</dbReference>
<evidence type="ECO:0000256" key="1">
    <source>
        <dbReference type="SAM" id="Phobius"/>
    </source>
</evidence>
<gene>
    <name evidence="2" type="ORF">FHX34_108103</name>
</gene>
<reference evidence="2 3" key="1">
    <citation type="submission" date="2019-06" db="EMBL/GenBank/DDBJ databases">
        <title>Sequencing the genomes of 1000 actinobacteria strains.</title>
        <authorList>
            <person name="Klenk H.-P."/>
        </authorList>
    </citation>
    <scope>NUCLEOTIDE SEQUENCE [LARGE SCALE GENOMIC DNA]</scope>
    <source>
        <strain evidence="2 3">DSM 43866</strain>
    </source>
</reference>
<dbReference type="EMBL" id="VIWY01000008">
    <property type="protein sequence ID" value="TWG09388.1"/>
    <property type="molecule type" value="Genomic_DNA"/>
</dbReference>